<dbReference type="EMBL" id="CP081150">
    <property type="protein sequence ID" value="QZA77697.1"/>
    <property type="molecule type" value="Genomic_DNA"/>
</dbReference>
<dbReference type="SUPFAM" id="SSF158634">
    <property type="entry name" value="RPA2825-like"/>
    <property type="match status" value="1"/>
</dbReference>
<evidence type="ECO:0000259" key="1">
    <source>
        <dbReference type="Pfam" id="PF12200"/>
    </source>
</evidence>
<protein>
    <submittedName>
        <fullName evidence="2">DUF3597 domain-containing protein</fullName>
    </submittedName>
</protein>
<dbReference type="Proteomes" id="UP000825679">
    <property type="component" value="Chromosome"/>
</dbReference>
<proteinExistence type="predicted"/>
<dbReference type="InterPro" id="IPR022016">
    <property type="entry name" value="DUF3597"/>
</dbReference>
<organism evidence="2 3">
    <name type="scientific">Deefgea tanakiae</name>
    <dbReference type="NCBI Taxonomy" id="2865840"/>
    <lineage>
        <taxon>Bacteria</taxon>
        <taxon>Pseudomonadati</taxon>
        <taxon>Pseudomonadota</taxon>
        <taxon>Betaproteobacteria</taxon>
        <taxon>Neisseriales</taxon>
        <taxon>Chitinibacteraceae</taxon>
        <taxon>Deefgea</taxon>
    </lineage>
</organism>
<reference evidence="2 3" key="1">
    <citation type="submission" date="2021-08" db="EMBL/GenBank/DDBJ databases">
        <title>complete genome sequencing of Deefgea sp. D25.</title>
        <authorList>
            <person name="Bae J.-W."/>
            <person name="Gim D.-H."/>
        </authorList>
    </citation>
    <scope>NUCLEOTIDE SEQUENCE [LARGE SCALE GENOMIC DNA]</scope>
    <source>
        <strain evidence="2 3">D25</strain>
    </source>
</reference>
<dbReference type="RefSeq" id="WP_221006077.1">
    <property type="nucleotide sequence ID" value="NZ_CP081150.1"/>
</dbReference>
<accession>A0ABX8Z534</accession>
<feature type="domain" description="DUF3597" evidence="1">
    <location>
        <begin position="3"/>
        <end position="128"/>
    </location>
</feature>
<dbReference type="Pfam" id="PF12200">
    <property type="entry name" value="DUF3597"/>
    <property type="match status" value="1"/>
</dbReference>
<name>A0ABX8Z534_9NEIS</name>
<sequence length="133" mass="14162">MSIFSSIKDKIFGHKEESVATPASSAAAPVAVAEAAPIAVAPITPPAIEVDVAEVVAHMAAQHNESLNWDSSIVDLMKVLNLDSSLTNRKELAQELGYLGQLDGSADMNLWLHKQVMTELAKHGGKVPAELQH</sequence>
<keyword evidence="3" id="KW-1185">Reference proteome</keyword>
<gene>
    <name evidence="2" type="ORF">K4H28_15735</name>
</gene>
<evidence type="ECO:0000313" key="3">
    <source>
        <dbReference type="Proteomes" id="UP000825679"/>
    </source>
</evidence>
<evidence type="ECO:0000313" key="2">
    <source>
        <dbReference type="EMBL" id="QZA77697.1"/>
    </source>
</evidence>